<organism evidence="1 2">
    <name type="scientific">Necator americanus</name>
    <name type="common">Human hookworm</name>
    <dbReference type="NCBI Taxonomy" id="51031"/>
    <lineage>
        <taxon>Eukaryota</taxon>
        <taxon>Metazoa</taxon>
        <taxon>Ecdysozoa</taxon>
        <taxon>Nematoda</taxon>
        <taxon>Chromadorea</taxon>
        <taxon>Rhabditida</taxon>
        <taxon>Rhabditina</taxon>
        <taxon>Rhabditomorpha</taxon>
        <taxon>Strongyloidea</taxon>
        <taxon>Ancylostomatidae</taxon>
        <taxon>Bunostominae</taxon>
        <taxon>Necator</taxon>
    </lineage>
</organism>
<evidence type="ECO:0000313" key="1">
    <source>
        <dbReference type="EMBL" id="KAK6745702.1"/>
    </source>
</evidence>
<sequence>MMSFHNFFFGIHYVSGEYKIPLCFTFVDLKKLFDSAETKAVMEALDNQDVNAQCLHHLRIWWRHRCDNI</sequence>
<evidence type="ECO:0008006" key="3">
    <source>
        <dbReference type="Google" id="ProtNLM"/>
    </source>
</evidence>
<proteinExistence type="predicted"/>
<dbReference type="Proteomes" id="UP001303046">
    <property type="component" value="Unassembled WGS sequence"/>
</dbReference>
<gene>
    <name evidence="1" type="primary">Necator_chrIII.g12819</name>
    <name evidence="1" type="ORF">RB195_012052</name>
</gene>
<reference evidence="1 2" key="1">
    <citation type="submission" date="2023-08" db="EMBL/GenBank/DDBJ databases">
        <title>A Necator americanus chromosomal reference genome.</title>
        <authorList>
            <person name="Ilik V."/>
            <person name="Petrzelkova K.J."/>
            <person name="Pardy F."/>
            <person name="Fuh T."/>
            <person name="Niatou-Singa F.S."/>
            <person name="Gouil Q."/>
            <person name="Baker L."/>
            <person name="Ritchie M.E."/>
            <person name="Jex A.R."/>
            <person name="Gazzola D."/>
            <person name="Li H."/>
            <person name="Toshio Fujiwara R."/>
            <person name="Zhan B."/>
            <person name="Aroian R.V."/>
            <person name="Pafco B."/>
            <person name="Schwarz E.M."/>
        </authorList>
    </citation>
    <scope>NUCLEOTIDE SEQUENCE [LARGE SCALE GENOMIC DNA]</scope>
    <source>
        <strain evidence="1 2">Aroian</strain>
        <tissue evidence="1">Whole animal</tissue>
    </source>
</reference>
<dbReference type="EMBL" id="JAVFWL010000003">
    <property type="protein sequence ID" value="KAK6745702.1"/>
    <property type="molecule type" value="Genomic_DNA"/>
</dbReference>
<accession>A0ABR1D5A7</accession>
<comment type="caution">
    <text evidence="1">The sequence shown here is derived from an EMBL/GenBank/DDBJ whole genome shotgun (WGS) entry which is preliminary data.</text>
</comment>
<protein>
    <recommendedName>
        <fullName evidence="3">Reverse transcriptase domain-containing protein</fullName>
    </recommendedName>
</protein>
<keyword evidence="2" id="KW-1185">Reference proteome</keyword>
<name>A0ABR1D5A7_NECAM</name>
<evidence type="ECO:0000313" key="2">
    <source>
        <dbReference type="Proteomes" id="UP001303046"/>
    </source>
</evidence>